<dbReference type="GO" id="GO:0030515">
    <property type="term" value="F:snoRNA binding"/>
    <property type="evidence" value="ECO:0007669"/>
    <property type="project" value="InterPro"/>
</dbReference>
<dbReference type="GO" id="GO:0032040">
    <property type="term" value="C:small-subunit processome"/>
    <property type="evidence" value="ECO:0007669"/>
    <property type="project" value="InterPro"/>
</dbReference>
<dbReference type="InterPro" id="IPR042239">
    <property type="entry name" value="Nop_C"/>
</dbReference>
<sequence length="566" mass="60650">MLLLFETPAGFALFTVLQENKLQEAEDLWSDFETLDDAHKVVKLKAFSKFDSTVDALSSATALVDSKLSKDLKKFLKKNATGNTLGVADSKLGSIIKEKLGIPCIFSNSVQELTRGVRNQIAGLISEIAGGQDLTPMSLGLSHSLSRYKLKFSPDKVDTMIVQAIALLDDLDKELNTYAMRVREWYGWHFPEMTKIVADNILYAKTIKLMGTREQAADRDFSGIPLDEEVEASLKETAVISMGTEISEMDLENIVALCDQVIALAEYRAQLYEYLKQRMMAIAPNLTVLVGELVGARLIAHAGSLVNLAKAPASTVQILGAEKALFRALKTKHETPKYGLIYHASLIGQAPPKYKGKISRVLAAKCALSIRVDALGDTEDAEVGLEGRGKVEARLRQLEGKMLASGSGVARGKPGPPKYDPARQGAAGAALLTQPKAYNADADVTADAGKAKKDKKRKKKGDATAEAAGVDNSAAANGAMEIETPATTAEPAVNGAATAEKKKKKKKRSAEEAAIEVAPTDGANAAEAATPTPKKKKKEKAALNGSAEDGLTTEKKKKKKQKVAEA</sequence>
<name>A0AAV1HT59_9CHLO</name>
<evidence type="ECO:0000256" key="4">
    <source>
        <dbReference type="ARBA" id="ARBA00023242"/>
    </source>
</evidence>
<dbReference type="InterPro" id="IPR045056">
    <property type="entry name" value="Nop56/Nop58"/>
</dbReference>
<accession>A0AAV1HT59</accession>
<dbReference type="InterPro" id="IPR012974">
    <property type="entry name" value="NOP58/56_N"/>
</dbReference>
<evidence type="ECO:0000256" key="6">
    <source>
        <dbReference type="SAM" id="MobiDB-lite"/>
    </source>
</evidence>
<keyword evidence="4" id="KW-0539">Nucleus</keyword>
<evidence type="ECO:0000256" key="5">
    <source>
        <dbReference type="ARBA" id="ARBA00058481"/>
    </source>
</evidence>
<proteinExistence type="inferred from homology"/>
<dbReference type="InterPro" id="IPR002687">
    <property type="entry name" value="Nop_dom"/>
</dbReference>
<dbReference type="FunFam" id="1.10.287.4070:FF:000001">
    <property type="entry name" value="Probable Nucleolar protein 58"/>
    <property type="match status" value="1"/>
</dbReference>
<dbReference type="PANTHER" id="PTHR10894:SF1">
    <property type="entry name" value="NUCLEOLAR PROTEIN 58"/>
    <property type="match status" value="1"/>
</dbReference>
<dbReference type="GO" id="GO:0031428">
    <property type="term" value="C:box C/D methylation guide snoRNP complex"/>
    <property type="evidence" value="ECO:0007669"/>
    <property type="project" value="InterPro"/>
</dbReference>
<dbReference type="SUPFAM" id="SSF89124">
    <property type="entry name" value="Nop domain"/>
    <property type="match status" value="1"/>
</dbReference>
<dbReference type="FunFam" id="1.10.246.90:FF:000004">
    <property type="entry name" value="Nucleolar protein 58"/>
    <property type="match status" value="1"/>
</dbReference>
<dbReference type="InterPro" id="IPR012976">
    <property type="entry name" value="NOSIC"/>
</dbReference>
<gene>
    <name evidence="8" type="primary">NOP52</name>
    <name evidence="8" type="ORF">CVIRNUC_001489</name>
</gene>
<dbReference type="PROSITE" id="PS51358">
    <property type="entry name" value="NOP"/>
    <property type="match status" value="1"/>
</dbReference>
<dbReference type="Proteomes" id="UP001314263">
    <property type="component" value="Unassembled WGS sequence"/>
</dbReference>
<feature type="domain" description="Nop" evidence="7">
    <location>
        <begin position="282"/>
        <end position="400"/>
    </location>
</feature>
<evidence type="ECO:0000313" key="8">
    <source>
        <dbReference type="EMBL" id="CAK0743688.1"/>
    </source>
</evidence>
<comment type="similarity">
    <text evidence="2">Belongs to the NOP5/NOP56 family.</text>
</comment>
<comment type="caution">
    <text evidence="8">The sequence shown here is derived from an EMBL/GenBank/DDBJ whole genome shotgun (WGS) entry which is preliminary data.</text>
</comment>
<dbReference type="SMART" id="SM00931">
    <property type="entry name" value="NOSIC"/>
    <property type="match status" value="1"/>
</dbReference>
<reference evidence="8 9" key="1">
    <citation type="submission" date="2023-10" db="EMBL/GenBank/DDBJ databases">
        <authorList>
            <person name="Maclean D."/>
            <person name="Macfadyen A."/>
        </authorList>
    </citation>
    <scope>NUCLEOTIDE SEQUENCE [LARGE SCALE GENOMIC DNA]</scope>
</reference>
<dbReference type="AlphaFoldDB" id="A0AAV1HT59"/>
<comment type="subcellular location">
    <subcellularLocation>
        <location evidence="1">Nucleus</location>
        <location evidence="1">Nucleolus</location>
    </subcellularLocation>
</comment>
<dbReference type="PANTHER" id="PTHR10894">
    <property type="entry name" value="NUCLEOLAR PROTEIN 5 NUCLEOLAR PROTEIN NOP5 NOP58"/>
    <property type="match status" value="1"/>
</dbReference>
<evidence type="ECO:0000259" key="7">
    <source>
        <dbReference type="PROSITE" id="PS51358"/>
    </source>
</evidence>
<dbReference type="Gene3D" id="1.10.287.4070">
    <property type="match status" value="1"/>
</dbReference>
<dbReference type="Pfam" id="PF08156">
    <property type="entry name" value="NOP5NT"/>
    <property type="match status" value="1"/>
</dbReference>
<evidence type="ECO:0000256" key="2">
    <source>
        <dbReference type="ARBA" id="ARBA00009211"/>
    </source>
</evidence>
<dbReference type="GO" id="GO:0042254">
    <property type="term" value="P:ribosome biogenesis"/>
    <property type="evidence" value="ECO:0007669"/>
    <property type="project" value="UniProtKB-KW"/>
</dbReference>
<organism evidence="8 9">
    <name type="scientific">Coccomyxa viridis</name>
    <dbReference type="NCBI Taxonomy" id="1274662"/>
    <lineage>
        <taxon>Eukaryota</taxon>
        <taxon>Viridiplantae</taxon>
        <taxon>Chlorophyta</taxon>
        <taxon>core chlorophytes</taxon>
        <taxon>Trebouxiophyceae</taxon>
        <taxon>Trebouxiophyceae incertae sedis</taxon>
        <taxon>Coccomyxaceae</taxon>
        <taxon>Coccomyxa</taxon>
    </lineage>
</organism>
<keyword evidence="9" id="KW-1185">Reference proteome</keyword>
<keyword evidence="3" id="KW-0690">Ribosome biogenesis</keyword>
<evidence type="ECO:0000256" key="1">
    <source>
        <dbReference type="ARBA" id="ARBA00004604"/>
    </source>
</evidence>
<protein>
    <submittedName>
        <fullName evidence="8">Ribosomal RNA processing protein 1 A</fullName>
    </submittedName>
</protein>
<feature type="region of interest" description="Disordered" evidence="6">
    <location>
        <begin position="483"/>
        <end position="566"/>
    </location>
</feature>
<dbReference type="Gene3D" id="1.10.246.90">
    <property type="entry name" value="Nop domain"/>
    <property type="match status" value="1"/>
</dbReference>
<evidence type="ECO:0000256" key="3">
    <source>
        <dbReference type="ARBA" id="ARBA00022517"/>
    </source>
</evidence>
<dbReference type="InterPro" id="IPR036070">
    <property type="entry name" value="Nop_dom_sf"/>
</dbReference>
<feature type="compositionally biased region" description="Basic residues" evidence="6">
    <location>
        <begin position="555"/>
        <end position="566"/>
    </location>
</feature>
<evidence type="ECO:0000313" key="9">
    <source>
        <dbReference type="Proteomes" id="UP001314263"/>
    </source>
</evidence>
<dbReference type="EMBL" id="CAUYUE010000002">
    <property type="protein sequence ID" value="CAK0743688.1"/>
    <property type="molecule type" value="Genomic_DNA"/>
</dbReference>
<dbReference type="Pfam" id="PF01798">
    <property type="entry name" value="Nop"/>
    <property type="match status" value="1"/>
</dbReference>
<feature type="region of interest" description="Disordered" evidence="6">
    <location>
        <begin position="404"/>
        <end position="425"/>
    </location>
</feature>
<feature type="region of interest" description="Disordered" evidence="6">
    <location>
        <begin position="447"/>
        <end position="469"/>
    </location>
</feature>
<comment type="function">
    <text evidence="5">Required for 60S ribosomal subunit biogenesis.</text>
</comment>